<evidence type="ECO:0000313" key="3">
    <source>
        <dbReference type="Proteomes" id="UP001492380"/>
    </source>
</evidence>
<dbReference type="Proteomes" id="UP001492380">
    <property type="component" value="Unassembled WGS sequence"/>
</dbReference>
<name>A0ABR1YNU5_9PEZI</name>
<gene>
    <name evidence="2" type="ORF">HDK90DRAFT_413247</name>
</gene>
<dbReference type="Pfam" id="PF06985">
    <property type="entry name" value="HET"/>
    <property type="match status" value="1"/>
</dbReference>
<comment type="caution">
    <text evidence="2">The sequence shown here is derived from an EMBL/GenBank/DDBJ whole genome shotgun (WGS) entry which is preliminary data.</text>
</comment>
<sequence>MSNEYKYTKLATASTIRLIKLESQKLDEKVACVIRHVEQSDFEYHALSYVWGDPTPTREIYLSNGPGESKPNEFCLFAVHENLSRFLSWAWDQNIFEQWIWTDRICLNQEDSEEIAQQVPRMGKIFCDAVMVMAWLGMPYEHGQHLIPLRNWWGSSGDPQITEDTQLAARAVLESDYWTRIWIVQEVLMA</sequence>
<dbReference type="PANTHER" id="PTHR24148:SF73">
    <property type="entry name" value="HET DOMAIN PROTEIN (AFU_ORTHOLOGUE AFUA_8G01020)"/>
    <property type="match status" value="1"/>
</dbReference>
<dbReference type="EMBL" id="JBBWRZ010000005">
    <property type="protein sequence ID" value="KAK8235125.1"/>
    <property type="molecule type" value="Genomic_DNA"/>
</dbReference>
<keyword evidence="3" id="KW-1185">Reference proteome</keyword>
<feature type="domain" description="Heterokaryon incompatibility" evidence="1">
    <location>
        <begin position="44"/>
        <end position="186"/>
    </location>
</feature>
<proteinExistence type="predicted"/>
<dbReference type="InterPro" id="IPR010730">
    <property type="entry name" value="HET"/>
</dbReference>
<organism evidence="2 3">
    <name type="scientific">Phyllosticta capitalensis</name>
    <dbReference type="NCBI Taxonomy" id="121624"/>
    <lineage>
        <taxon>Eukaryota</taxon>
        <taxon>Fungi</taxon>
        <taxon>Dikarya</taxon>
        <taxon>Ascomycota</taxon>
        <taxon>Pezizomycotina</taxon>
        <taxon>Dothideomycetes</taxon>
        <taxon>Dothideomycetes incertae sedis</taxon>
        <taxon>Botryosphaeriales</taxon>
        <taxon>Phyllostictaceae</taxon>
        <taxon>Phyllosticta</taxon>
    </lineage>
</organism>
<dbReference type="PANTHER" id="PTHR24148">
    <property type="entry name" value="ANKYRIN REPEAT DOMAIN-CONTAINING PROTEIN 39 HOMOLOG-RELATED"/>
    <property type="match status" value="1"/>
</dbReference>
<evidence type="ECO:0000259" key="1">
    <source>
        <dbReference type="Pfam" id="PF06985"/>
    </source>
</evidence>
<accession>A0ABR1YNU5</accession>
<dbReference type="InterPro" id="IPR052895">
    <property type="entry name" value="HetReg/Transcr_Mod"/>
</dbReference>
<protein>
    <submittedName>
        <fullName evidence="2">Heterokaryon incompatibility protein-domain-containing protein</fullName>
    </submittedName>
</protein>
<feature type="non-terminal residue" evidence="2">
    <location>
        <position position="190"/>
    </location>
</feature>
<reference evidence="2 3" key="1">
    <citation type="submission" date="2024-04" db="EMBL/GenBank/DDBJ databases">
        <title>Phyllosticta paracitricarpa is synonymous to the EU quarantine fungus P. citricarpa based on phylogenomic analyses.</title>
        <authorList>
            <consortium name="Lawrence Berkeley National Laboratory"/>
            <person name="Van Ingen-Buijs V.A."/>
            <person name="Van Westerhoven A.C."/>
            <person name="Haridas S."/>
            <person name="Skiadas P."/>
            <person name="Martin F."/>
            <person name="Groenewald J.Z."/>
            <person name="Crous P.W."/>
            <person name="Seidl M.F."/>
        </authorList>
    </citation>
    <scope>NUCLEOTIDE SEQUENCE [LARGE SCALE GENOMIC DNA]</scope>
    <source>
        <strain evidence="2 3">CBS 123374</strain>
    </source>
</reference>
<evidence type="ECO:0000313" key="2">
    <source>
        <dbReference type="EMBL" id="KAK8235125.1"/>
    </source>
</evidence>